<sequence>MDRVFGTRRRLHEPAHRQVDSDQHLVPSVHAEISAAPRRTASSGSRASCPQTAAMSGTPSGPTSASCTPVCSQSAWLSSASATARAMSLMVATAPTRARASAVCRVTAVSSMSSSSPANASAASGTSAKEASSRPARTRCDHEGDDAPPVKAAANPLIISGTTRQSHAPRRRSNPVEAAHTLDEEHRGTPGCPESSTHTDCVGSWHSVEVRGGGATLASATVVMFSAVFAAGRVDQLSASCLSRVGASSTVLGPSQGRMTFVQ</sequence>
<reference evidence="3" key="1">
    <citation type="submission" date="2016-10" db="EMBL/GenBank/DDBJ databases">
        <authorList>
            <person name="Varghese N."/>
            <person name="Submissions S."/>
        </authorList>
    </citation>
    <scope>NUCLEOTIDE SEQUENCE [LARGE SCALE GENOMIC DNA]</scope>
    <source>
        <strain evidence="3">CGMCC 4.3504</strain>
    </source>
</reference>
<gene>
    <name evidence="2" type="ORF">SAMN05216505_1246</name>
</gene>
<evidence type="ECO:0000313" key="2">
    <source>
        <dbReference type="EMBL" id="SDE26899.1"/>
    </source>
</evidence>
<dbReference type="Proteomes" id="UP000182100">
    <property type="component" value="Unassembled WGS sequence"/>
</dbReference>
<evidence type="ECO:0000256" key="1">
    <source>
        <dbReference type="SAM" id="MobiDB-lite"/>
    </source>
</evidence>
<proteinExistence type="predicted"/>
<dbReference type="AlphaFoldDB" id="A0A1G7BIM5"/>
<keyword evidence="3" id="KW-1185">Reference proteome</keyword>
<dbReference type="STRING" id="67344.SAMN05216505_1246"/>
<feature type="region of interest" description="Disordered" evidence="1">
    <location>
        <begin position="34"/>
        <end position="63"/>
    </location>
</feature>
<protein>
    <submittedName>
        <fullName evidence="2">Uncharacterized protein</fullName>
    </submittedName>
</protein>
<feature type="compositionally biased region" description="Low complexity" evidence="1">
    <location>
        <begin position="110"/>
        <end position="128"/>
    </location>
</feature>
<dbReference type="EMBL" id="FMZK01000024">
    <property type="protein sequence ID" value="SDE26899.1"/>
    <property type="molecule type" value="Genomic_DNA"/>
</dbReference>
<accession>A0A1G7BIM5</accession>
<evidence type="ECO:0000313" key="3">
    <source>
        <dbReference type="Proteomes" id="UP000182100"/>
    </source>
</evidence>
<feature type="compositionally biased region" description="Polar residues" evidence="1">
    <location>
        <begin position="40"/>
        <end position="63"/>
    </location>
</feature>
<feature type="region of interest" description="Disordered" evidence="1">
    <location>
        <begin position="110"/>
        <end position="195"/>
    </location>
</feature>
<name>A0A1G7BIM5_9ACTN</name>
<organism evidence="2 3">
    <name type="scientific">Streptomyces prasinopilosus</name>
    <dbReference type="NCBI Taxonomy" id="67344"/>
    <lineage>
        <taxon>Bacteria</taxon>
        <taxon>Bacillati</taxon>
        <taxon>Actinomycetota</taxon>
        <taxon>Actinomycetes</taxon>
        <taxon>Kitasatosporales</taxon>
        <taxon>Streptomycetaceae</taxon>
        <taxon>Streptomyces</taxon>
    </lineage>
</organism>